<dbReference type="EC" id="3.4.-.-" evidence="8"/>
<comment type="subcellular location">
    <subcellularLocation>
        <location evidence="8">Periplasm</location>
    </subcellularLocation>
</comment>
<evidence type="ECO:0000256" key="8">
    <source>
        <dbReference type="HAMAP-Rule" id="MF_00997"/>
    </source>
</evidence>
<comment type="similarity">
    <text evidence="8">Belongs to the peptidase M48 family. BepA subfamily.</text>
</comment>
<dbReference type="Proteomes" id="UP001430065">
    <property type="component" value="Unassembled WGS sequence"/>
</dbReference>
<feature type="active site" evidence="8">
    <location>
        <position position="135"/>
    </location>
</feature>
<comment type="cofactor">
    <cofactor evidence="8">
        <name>Zn(2+)</name>
        <dbReference type="ChEBI" id="CHEBI:29105"/>
    </cofactor>
    <text evidence="8">Binds 1 zinc ion per subunit.</text>
</comment>
<dbReference type="Gene3D" id="1.25.40.10">
    <property type="entry name" value="Tetratricopeptide repeat domain"/>
    <property type="match status" value="1"/>
</dbReference>
<dbReference type="SUPFAM" id="SSF48452">
    <property type="entry name" value="TPR-like"/>
    <property type="match status" value="1"/>
</dbReference>
<gene>
    <name evidence="10" type="ORF">ISP20_00885</name>
</gene>
<dbReference type="InterPro" id="IPR051156">
    <property type="entry name" value="Mito/Outer_Membr_Metalloprot"/>
</dbReference>
<dbReference type="Pfam" id="PF14559">
    <property type="entry name" value="TPR_19"/>
    <property type="match status" value="1"/>
</dbReference>
<evidence type="ECO:0000256" key="7">
    <source>
        <dbReference type="ARBA" id="ARBA00023049"/>
    </source>
</evidence>
<organism evidence="10 11">
    <name type="scientific">Dyella kyungheensis</name>
    <dbReference type="NCBI Taxonomy" id="1242174"/>
    <lineage>
        <taxon>Bacteria</taxon>
        <taxon>Pseudomonadati</taxon>
        <taxon>Pseudomonadota</taxon>
        <taxon>Gammaproteobacteria</taxon>
        <taxon>Lysobacterales</taxon>
        <taxon>Rhodanobacteraceae</taxon>
        <taxon>Dyella</taxon>
    </lineage>
</organism>
<evidence type="ECO:0000256" key="1">
    <source>
        <dbReference type="ARBA" id="ARBA00022670"/>
    </source>
</evidence>
<keyword evidence="1 8" id="KW-0645">Protease</keyword>
<sequence precursor="true">MSRFTPTRLLTALLCAGLTFGAAAQDKDVRLPDLGSSANALISPQEAQEYGAAMLRQMRALDMVVDDPMLDDYINDLGYRLVSGSEKPKEHFSFFIAKENVINAFAAPGGYIAVNSGLIIITNSESELAGVMAHEIGHITQNHLQRAFEASKKDTPLMALILLGALAAGAGAGAGDAAGAILMGGQGMLMQRQINFTRKDEIEADRAGIQTLSNAGYDPNAMASFFGRMEDTLRVGSGGEIGDVPALLQDHPVSLDRISDAKARAGALIAQQKQRPNGSTLDKSQWEKSTAPIAFVKDPTAIATRDSKGGLDVYLLMRERVRVLSGDPGQLATYYATNLQNERGFDTPSNRYGYALALIRSNRGSKAIETLQPVLAAHPDSQVVQLAMADAKLQAGRRAEALTLYAGLNQQSPRNRAIAMGYAKALTDAGSPDEARQAATMLMPMLDNNDEPELYRTYARASEKAGDPVRSGEAYADASYLSGRPFDAMEQLKSLLKRPDLDYYSRARIQARINDLTPLVMELRKRRIQTDDNPDGRSQQLQNSGSCQGRLCFGAPVR</sequence>
<keyword evidence="6 8" id="KW-0862">Zinc</keyword>
<evidence type="ECO:0000256" key="4">
    <source>
        <dbReference type="ARBA" id="ARBA00022764"/>
    </source>
</evidence>
<dbReference type="Pfam" id="PF01435">
    <property type="entry name" value="Peptidase_M48"/>
    <property type="match status" value="1"/>
</dbReference>
<proteinExistence type="inferred from homology"/>
<dbReference type="InterPro" id="IPR001915">
    <property type="entry name" value="Peptidase_M48"/>
</dbReference>
<dbReference type="EMBL" id="JADIKC010000001">
    <property type="protein sequence ID" value="MBM7119701.1"/>
    <property type="molecule type" value="Genomic_DNA"/>
</dbReference>
<name>A0ABS2JKY7_9GAMM</name>
<reference evidence="10 11" key="1">
    <citation type="submission" date="2020-10" db="EMBL/GenBank/DDBJ databases">
        <title>Phylogeny of dyella-like bacteria.</title>
        <authorList>
            <person name="Fu J."/>
        </authorList>
    </citation>
    <scope>NUCLEOTIDE SEQUENCE [LARGE SCALE GENOMIC DNA]</scope>
    <source>
        <strain evidence="10 11">THG-B117</strain>
    </source>
</reference>
<evidence type="ECO:0000259" key="9">
    <source>
        <dbReference type="Pfam" id="PF01435"/>
    </source>
</evidence>
<dbReference type="InterPro" id="IPR011990">
    <property type="entry name" value="TPR-like_helical_dom_sf"/>
</dbReference>
<evidence type="ECO:0000256" key="5">
    <source>
        <dbReference type="ARBA" id="ARBA00022801"/>
    </source>
</evidence>
<evidence type="ECO:0000313" key="10">
    <source>
        <dbReference type="EMBL" id="MBM7119701.1"/>
    </source>
</evidence>
<evidence type="ECO:0000256" key="3">
    <source>
        <dbReference type="ARBA" id="ARBA00022729"/>
    </source>
</evidence>
<feature type="binding site" evidence="8">
    <location>
        <position position="134"/>
    </location>
    <ligand>
        <name>Zn(2+)</name>
        <dbReference type="ChEBI" id="CHEBI:29105"/>
        <note>catalytic</note>
    </ligand>
</feature>
<feature type="binding site" evidence="8">
    <location>
        <position position="138"/>
    </location>
    <ligand>
        <name>Zn(2+)</name>
        <dbReference type="ChEBI" id="CHEBI:29105"/>
        <note>catalytic</note>
    </ligand>
</feature>
<comment type="caution">
    <text evidence="10">The sequence shown here is derived from an EMBL/GenBank/DDBJ whole genome shotgun (WGS) entry which is preliminary data.</text>
</comment>
<dbReference type="HAMAP" id="MF_00997">
    <property type="entry name" value="Protease_BepA"/>
    <property type="match status" value="1"/>
</dbReference>
<keyword evidence="7 8" id="KW-0482">Metalloprotease</keyword>
<keyword evidence="4 8" id="KW-0574">Periplasm</keyword>
<keyword evidence="3 8" id="KW-0732">Signal</keyword>
<comment type="function">
    <text evidence="8">Functions as both a chaperone and a metalloprotease. Maintains the integrity of the outer membrane by promoting either the assembly or the elimination of outer membrane proteins, depending on their folding state.</text>
</comment>
<dbReference type="InterPro" id="IPR030873">
    <property type="entry name" value="Protease_BepA"/>
</dbReference>
<keyword evidence="11" id="KW-1185">Reference proteome</keyword>
<keyword evidence="5 8" id="KW-0378">Hydrolase</keyword>
<keyword evidence="2 8" id="KW-0479">Metal-binding</keyword>
<evidence type="ECO:0000313" key="11">
    <source>
        <dbReference type="Proteomes" id="UP001430065"/>
    </source>
</evidence>
<accession>A0ABS2JKY7</accession>
<dbReference type="RefSeq" id="WP_204634175.1">
    <property type="nucleotide sequence ID" value="NZ_JADIKC010000001.1"/>
</dbReference>
<feature type="signal peptide" evidence="8">
    <location>
        <begin position="1"/>
        <end position="24"/>
    </location>
</feature>
<dbReference type="PANTHER" id="PTHR22726:SF1">
    <property type="entry name" value="METALLOENDOPEPTIDASE OMA1, MITOCHONDRIAL"/>
    <property type="match status" value="1"/>
</dbReference>
<feature type="active site" description="Proton donor" evidence="8">
    <location>
        <position position="205"/>
    </location>
</feature>
<dbReference type="PANTHER" id="PTHR22726">
    <property type="entry name" value="METALLOENDOPEPTIDASE OMA1"/>
    <property type="match status" value="1"/>
</dbReference>
<feature type="chain" id="PRO_5044937025" description="Putative beta-barrel assembly-enhancing protease" evidence="8">
    <location>
        <begin position="25"/>
        <end position="558"/>
    </location>
</feature>
<feature type="domain" description="Peptidase M48" evidence="9">
    <location>
        <begin position="72"/>
        <end position="264"/>
    </location>
</feature>
<protein>
    <recommendedName>
        <fullName evidence="8">Putative beta-barrel assembly-enhancing protease</fullName>
        <ecNumber evidence="8">3.4.-.-</ecNumber>
    </recommendedName>
</protein>
<evidence type="ECO:0000256" key="6">
    <source>
        <dbReference type="ARBA" id="ARBA00022833"/>
    </source>
</evidence>
<dbReference type="Gene3D" id="3.30.2010.10">
    <property type="entry name" value="Metalloproteases ('zincins'), catalytic domain"/>
    <property type="match status" value="1"/>
</dbReference>
<evidence type="ECO:0000256" key="2">
    <source>
        <dbReference type="ARBA" id="ARBA00022723"/>
    </source>
</evidence>
<feature type="binding site" evidence="8">
    <location>
        <position position="201"/>
    </location>
    <ligand>
        <name>Zn(2+)</name>
        <dbReference type="ChEBI" id="CHEBI:29105"/>
        <note>catalytic</note>
    </ligand>
</feature>